<dbReference type="Pfam" id="PF07301">
    <property type="entry name" value="DUF1453"/>
    <property type="match status" value="1"/>
</dbReference>
<dbReference type="EMBL" id="VTRV01000002">
    <property type="protein sequence ID" value="TZF91820.1"/>
    <property type="molecule type" value="Genomic_DNA"/>
</dbReference>
<proteinExistence type="predicted"/>
<comment type="caution">
    <text evidence="2">The sequence shown here is derived from an EMBL/GenBank/DDBJ whole genome shotgun (WGS) entry which is preliminary data.</text>
</comment>
<keyword evidence="3" id="KW-1185">Reference proteome</keyword>
<sequence>MQRTAGRSGRSRFRDPRAALRSNFQGEARTMTASTTPELMPYVIVAVVCFALYRRIRSHFGWQPWRQSRTTVRVAVMSVALAALAAMAAINPAHYWGIAVGGAVGAGLGVLALRLLSVDAVDGQPGYTPNPWIGGALTALLVARIAWRVATGGYMTPQASSPLTFAVAAAVVAFYLMQGIGLMRLMRSFAPAVAAPRA</sequence>
<feature type="transmembrane region" description="Helical" evidence="1">
    <location>
        <begin position="72"/>
        <end position="90"/>
    </location>
</feature>
<gene>
    <name evidence="2" type="ORF">FW784_00285</name>
</gene>
<evidence type="ECO:0000256" key="1">
    <source>
        <dbReference type="SAM" id="Phobius"/>
    </source>
</evidence>
<feature type="transmembrane region" description="Helical" evidence="1">
    <location>
        <begin position="159"/>
        <end position="177"/>
    </location>
</feature>
<dbReference type="AlphaFoldDB" id="A0A5D8ZB13"/>
<name>A0A5D8ZB13_9GAMM</name>
<feature type="transmembrane region" description="Helical" evidence="1">
    <location>
        <begin position="96"/>
        <end position="117"/>
    </location>
</feature>
<evidence type="ECO:0000313" key="2">
    <source>
        <dbReference type="EMBL" id="TZF91820.1"/>
    </source>
</evidence>
<keyword evidence="1" id="KW-1133">Transmembrane helix</keyword>
<dbReference type="Proteomes" id="UP000323164">
    <property type="component" value="Unassembled WGS sequence"/>
</dbReference>
<dbReference type="OrthoDB" id="6038141at2"/>
<keyword evidence="1" id="KW-0472">Membrane</keyword>
<reference evidence="2 3" key="1">
    <citation type="submission" date="2019-08" db="EMBL/GenBank/DDBJ databases">
        <title>Draft genome sequence of Lysobacter sp. UKS-15.</title>
        <authorList>
            <person name="Im W.-T."/>
        </authorList>
    </citation>
    <scope>NUCLEOTIDE SEQUENCE [LARGE SCALE GENOMIC DNA]</scope>
    <source>
        <strain evidence="2 3">UKS-15</strain>
    </source>
</reference>
<keyword evidence="1" id="KW-0812">Transmembrane</keyword>
<evidence type="ECO:0000313" key="3">
    <source>
        <dbReference type="Proteomes" id="UP000323164"/>
    </source>
</evidence>
<feature type="transmembrane region" description="Helical" evidence="1">
    <location>
        <begin position="129"/>
        <end position="147"/>
    </location>
</feature>
<feature type="transmembrane region" description="Helical" evidence="1">
    <location>
        <begin position="39"/>
        <end position="56"/>
    </location>
</feature>
<protein>
    <submittedName>
        <fullName evidence="2">DUF1453 family protein</fullName>
    </submittedName>
</protein>
<accession>A0A5D8ZB13</accession>
<organism evidence="2 3">
    <name type="scientific">Cognatilysobacter lacus</name>
    <dbReference type="NCBI Taxonomy" id="1643323"/>
    <lineage>
        <taxon>Bacteria</taxon>
        <taxon>Pseudomonadati</taxon>
        <taxon>Pseudomonadota</taxon>
        <taxon>Gammaproteobacteria</taxon>
        <taxon>Lysobacterales</taxon>
        <taxon>Lysobacteraceae</taxon>
        <taxon>Cognatilysobacter</taxon>
    </lineage>
</organism>
<dbReference type="InterPro" id="IPR058247">
    <property type="entry name" value="DUF1453"/>
</dbReference>